<sequence length="294" mass="31435">MYRFLLTPKWLASIAGVVIAILVMIGLANWQLDRLYTKRAANAAITASAKAAVVPADTLLPASAKEAPKGSAEWHRVSVTGTYLVDKTVLIRGSTTDQGVGFEVVVPLKAADGSVYLIDRGFVLAPSSADQLPTIPDAPKGQVDVTGRARLTHASIGSATEIDLIQGTRTVRALNTESLAHALKLKLSGGYVTALEEVPADGASYPKIERIALPNLDEGPHLSYAVQWFLFAGLSFVAFLYLIKREGDLRLLGDDDWDDEPFDDDEPDRAGTSGGPTGDDPPPDPSKYSTKVLH</sequence>
<feature type="compositionally biased region" description="Acidic residues" evidence="7">
    <location>
        <begin position="254"/>
        <end position="267"/>
    </location>
</feature>
<accession>A0A2T1A230</accession>
<keyword evidence="9" id="KW-1185">Reference proteome</keyword>
<comment type="caution">
    <text evidence="8">The sequence shown here is derived from an EMBL/GenBank/DDBJ whole genome shotgun (WGS) entry which is preliminary data.</text>
</comment>
<dbReference type="Pfam" id="PF02104">
    <property type="entry name" value="SURF1"/>
    <property type="match status" value="1"/>
</dbReference>
<dbReference type="RefSeq" id="WP_106348435.1">
    <property type="nucleotide sequence ID" value="NZ_PVUE01000005.1"/>
</dbReference>
<evidence type="ECO:0000256" key="2">
    <source>
        <dbReference type="ARBA" id="ARBA00007165"/>
    </source>
</evidence>
<dbReference type="PANTHER" id="PTHR23427">
    <property type="entry name" value="SURFEIT LOCUS PROTEIN"/>
    <property type="match status" value="1"/>
</dbReference>
<keyword evidence="4 6" id="KW-1133">Transmembrane helix</keyword>
<evidence type="ECO:0000256" key="3">
    <source>
        <dbReference type="ARBA" id="ARBA00022692"/>
    </source>
</evidence>
<dbReference type="EMBL" id="PVUE01000005">
    <property type="protein sequence ID" value="PRZ42388.1"/>
    <property type="molecule type" value="Genomic_DNA"/>
</dbReference>
<organism evidence="8 9">
    <name type="scientific">Antricoccus suffuscus</name>
    <dbReference type="NCBI Taxonomy" id="1629062"/>
    <lineage>
        <taxon>Bacteria</taxon>
        <taxon>Bacillati</taxon>
        <taxon>Actinomycetota</taxon>
        <taxon>Actinomycetes</taxon>
        <taxon>Geodermatophilales</taxon>
        <taxon>Antricoccaceae</taxon>
        <taxon>Antricoccus</taxon>
    </lineage>
</organism>
<keyword evidence="5 6" id="KW-0472">Membrane</keyword>
<keyword evidence="6" id="KW-1003">Cell membrane</keyword>
<dbReference type="AlphaFoldDB" id="A0A2T1A230"/>
<evidence type="ECO:0000313" key="9">
    <source>
        <dbReference type="Proteomes" id="UP000237752"/>
    </source>
</evidence>
<dbReference type="PROSITE" id="PS50895">
    <property type="entry name" value="SURF1"/>
    <property type="match status" value="1"/>
</dbReference>
<dbReference type="Proteomes" id="UP000237752">
    <property type="component" value="Unassembled WGS sequence"/>
</dbReference>
<evidence type="ECO:0000256" key="4">
    <source>
        <dbReference type="ARBA" id="ARBA00022989"/>
    </source>
</evidence>
<name>A0A2T1A230_9ACTN</name>
<dbReference type="InterPro" id="IPR045214">
    <property type="entry name" value="Surf1/Surf4"/>
</dbReference>
<evidence type="ECO:0000313" key="8">
    <source>
        <dbReference type="EMBL" id="PRZ42388.1"/>
    </source>
</evidence>
<dbReference type="PANTHER" id="PTHR23427:SF2">
    <property type="entry name" value="SURFEIT LOCUS PROTEIN 1"/>
    <property type="match status" value="1"/>
</dbReference>
<dbReference type="GO" id="GO:0005886">
    <property type="term" value="C:plasma membrane"/>
    <property type="evidence" value="ECO:0007669"/>
    <property type="project" value="UniProtKB-SubCell"/>
</dbReference>
<comment type="subcellular location">
    <subcellularLocation>
        <location evidence="6">Cell membrane</location>
        <topology evidence="6">Multi-pass membrane protein</topology>
    </subcellularLocation>
    <subcellularLocation>
        <location evidence="1">Membrane</location>
    </subcellularLocation>
</comment>
<evidence type="ECO:0000256" key="5">
    <source>
        <dbReference type="ARBA" id="ARBA00023136"/>
    </source>
</evidence>
<proteinExistence type="inferred from homology"/>
<evidence type="ECO:0000256" key="1">
    <source>
        <dbReference type="ARBA" id="ARBA00004370"/>
    </source>
</evidence>
<gene>
    <name evidence="8" type="ORF">CLV47_1056</name>
</gene>
<keyword evidence="3 6" id="KW-0812">Transmembrane</keyword>
<dbReference type="CDD" id="cd06662">
    <property type="entry name" value="SURF1"/>
    <property type="match status" value="1"/>
</dbReference>
<dbReference type="InterPro" id="IPR002994">
    <property type="entry name" value="Surf1/Shy1"/>
</dbReference>
<protein>
    <recommendedName>
        <fullName evidence="6">SURF1-like protein</fullName>
    </recommendedName>
</protein>
<evidence type="ECO:0000256" key="7">
    <source>
        <dbReference type="SAM" id="MobiDB-lite"/>
    </source>
</evidence>
<dbReference type="OrthoDB" id="9807214at2"/>
<feature type="transmembrane region" description="Helical" evidence="6">
    <location>
        <begin position="224"/>
        <end position="243"/>
    </location>
</feature>
<feature type="region of interest" description="Disordered" evidence="7">
    <location>
        <begin position="254"/>
        <end position="294"/>
    </location>
</feature>
<feature type="transmembrane region" description="Helical" evidence="6">
    <location>
        <begin position="12"/>
        <end position="32"/>
    </location>
</feature>
<reference evidence="8 9" key="1">
    <citation type="submission" date="2018-03" db="EMBL/GenBank/DDBJ databases">
        <title>Genomic Encyclopedia of Archaeal and Bacterial Type Strains, Phase II (KMG-II): from individual species to whole genera.</title>
        <authorList>
            <person name="Goeker M."/>
        </authorList>
    </citation>
    <scope>NUCLEOTIDE SEQUENCE [LARGE SCALE GENOMIC DNA]</scope>
    <source>
        <strain evidence="8 9">DSM 100065</strain>
    </source>
</reference>
<comment type="similarity">
    <text evidence="2 6">Belongs to the SURF1 family.</text>
</comment>
<evidence type="ECO:0000256" key="6">
    <source>
        <dbReference type="RuleBase" id="RU363076"/>
    </source>
</evidence>